<keyword evidence="1" id="KW-0732">Signal</keyword>
<dbReference type="OrthoDB" id="2910287at2759"/>
<accession>A0A6A5VNZ3</accession>
<name>A0A6A5VNZ3_9PLEO</name>
<gene>
    <name evidence="2" type="ORF">BU23DRAFT_595538</name>
</gene>
<proteinExistence type="predicted"/>
<feature type="signal peptide" evidence="1">
    <location>
        <begin position="1"/>
        <end position="17"/>
    </location>
</feature>
<protein>
    <submittedName>
        <fullName evidence="2">Uncharacterized protein</fullName>
    </submittedName>
</protein>
<evidence type="ECO:0000313" key="2">
    <source>
        <dbReference type="EMBL" id="KAF1978310.1"/>
    </source>
</evidence>
<dbReference type="EMBL" id="ML976660">
    <property type="protein sequence ID" value="KAF1978310.1"/>
    <property type="molecule type" value="Genomic_DNA"/>
</dbReference>
<reference evidence="2" key="1">
    <citation type="journal article" date="2020" name="Stud. Mycol.">
        <title>101 Dothideomycetes genomes: a test case for predicting lifestyles and emergence of pathogens.</title>
        <authorList>
            <person name="Haridas S."/>
            <person name="Albert R."/>
            <person name="Binder M."/>
            <person name="Bloem J."/>
            <person name="Labutti K."/>
            <person name="Salamov A."/>
            <person name="Andreopoulos B."/>
            <person name="Baker S."/>
            <person name="Barry K."/>
            <person name="Bills G."/>
            <person name="Bluhm B."/>
            <person name="Cannon C."/>
            <person name="Castanera R."/>
            <person name="Culley D."/>
            <person name="Daum C."/>
            <person name="Ezra D."/>
            <person name="Gonzalez J."/>
            <person name="Henrissat B."/>
            <person name="Kuo A."/>
            <person name="Liang C."/>
            <person name="Lipzen A."/>
            <person name="Lutzoni F."/>
            <person name="Magnuson J."/>
            <person name="Mondo S."/>
            <person name="Nolan M."/>
            <person name="Ohm R."/>
            <person name="Pangilinan J."/>
            <person name="Park H.-J."/>
            <person name="Ramirez L."/>
            <person name="Alfaro M."/>
            <person name="Sun H."/>
            <person name="Tritt A."/>
            <person name="Yoshinaga Y."/>
            <person name="Zwiers L.-H."/>
            <person name="Turgeon B."/>
            <person name="Goodwin S."/>
            <person name="Spatafora J."/>
            <person name="Crous P."/>
            <person name="Grigoriev I."/>
        </authorList>
    </citation>
    <scope>NUCLEOTIDE SEQUENCE</scope>
    <source>
        <strain evidence="2">CBS 107.79</strain>
    </source>
</reference>
<feature type="chain" id="PRO_5025641784" evidence="1">
    <location>
        <begin position="18"/>
        <end position="116"/>
    </location>
</feature>
<dbReference type="AlphaFoldDB" id="A0A6A5VNZ3"/>
<dbReference type="Proteomes" id="UP000800036">
    <property type="component" value="Unassembled WGS sequence"/>
</dbReference>
<keyword evidence="3" id="KW-1185">Reference proteome</keyword>
<organism evidence="2 3">
    <name type="scientific">Bimuria novae-zelandiae CBS 107.79</name>
    <dbReference type="NCBI Taxonomy" id="1447943"/>
    <lineage>
        <taxon>Eukaryota</taxon>
        <taxon>Fungi</taxon>
        <taxon>Dikarya</taxon>
        <taxon>Ascomycota</taxon>
        <taxon>Pezizomycotina</taxon>
        <taxon>Dothideomycetes</taxon>
        <taxon>Pleosporomycetidae</taxon>
        <taxon>Pleosporales</taxon>
        <taxon>Massarineae</taxon>
        <taxon>Didymosphaeriaceae</taxon>
        <taxon>Bimuria</taxon>
    </lineage>
</organism>
<sequence>MQLAATTLLALIGAASALPSNILQARDGITITFYPEANFAGEPVSIPNVPNAECQQVPEGVTVGSVQVESGALCRLTYSATTCTTHGDVFVFPDTPADDLTNETVTSYLCQTCTGC</sequence>
<evidence type="ECO:0000256" key="1">
    <source>
        <dbReference type="SAM" id="SignalP"/>
    </source>
</evidence>
<evidence type="ECO:0000313" key="3">
    <source>
        <dbReference type="Proteomes" id="UP000800036"/>
    </source>
</evidence>